<gene>
    <name evidence="2" type="ORF">E2C01_036409</name>
</gene>
<protein>
    <submittedName>
        <fullName evidence="2">Uncharacterized protein</fullName>
    </submittedName>
</protein>
<accession>A0A5B7FCD9</accession>
<organism evidence="2 3">
    <name type="scientific">Portunus trituberculatus</name>
    <name type="common">Swimming crab</name>
    <name type="synonym">Neptunus trituberculatus</name>
    <dbReference type="NCBI Taxonomy" id="210409"/>
    <lineage>
        <taxon>Eukaryota</taxon>
        <taxon>Metazoa</taxon>
        <taxon>Ecdysozoa</taxon>
        <taxon>Arthropoda</taxon>
        <taxon>Crustacea</taxon>
        <taxon>Multicrustacea</taxon>
        <taxon>Malacostraca</taxon>
        <taxon>Eumalacostraca</taxon>
        <taxon>Eucarida</taxon>
        <taxon>Decapoda</taxon>
        <taxon>Pleocyemata</taxon>
        <taxon>Brachyura</taxon>
        <taxon>Eubrachyura</taxon>
        <taxon>Portunoidea</taxon>
        <taxon>Portunidae</taxon>
        <taxon>Portuninae</taxon>
        <taxon>Portunus</taxon>
    </lineage>
</organism>
<keyword evidence="3" id="KW-1185">Reference proteome</keyword>
<dbReference type="AlphaFoldDB" id="A0A5B7FCD9"/>
<evidence type="ECO:0000313" key="2">
    <source>
        <dbReference type="EMBL" id="MPC42778.1"/>
    </source>
</evidence>
<dbReference type="EMBL" id="VSRR010005566">
    <property type="protein sequence ID" value="MPC42778.1"/>
    <property type="molecule type" value="Genomic_DNA"/>
</dbReference>
<name>A0A5B7FCD9_PORTR</name>
<sequence length="154" mass="16873">MYLPQPKKGAMAKLIEMVQPMQVRKMALPVVSFGPLKPLQIMLYLSKEIKHNSQMLVTPVTAPVGEKKRGGSVDLTIGSAEHPNTTTETVVGKEGNVGGQHDEVRQSEIHHEDVSGSPESLGGRDEAFIILNMSSLEIQHAYPRRYPIASHPPT</sequence>
<feature type="region of interest" description="Disordered" evidence="1">
    <location>
        <begin position="74"/>
        <end position="98"/>
    </location>
</feature>
<evidence type="ECO:0000313" key="3">
    <source>
        <dbReference type="Proteomes" id="UP000324222"/>
    </source>
</evidence>
<reference evidence="2 3" key="1">
    <citation type="submission" date="2019-05" db="EMBL/GenBank/DDBJ databases">
        <title>Another draft genome of Portunus trituberculatus and its Hox gene families provides insights of decapod evolution.</title>
        <authorList>
            <person name="Jeong J.-H."/>
            <person name="Song I."/>
            <person name="Kim S."/>
            <person name="Choi T."/>
            <person name="Kim D."/>
            <person name="Ryu S."/>
            <person name="Kim W."/>
        </authorList>
    </citation>
    <scope>NUCLEOTIDE SEQUENCE [LARGE SCALE GENOMIC DNA]</scope>
    <source>
        <tissue evidence="2">Muscle</tissue>
    </source>
</reference>
<comment type="caution">
    <text evidence="2">The sequence shown here is derived from an EMBL/GenBank/DDBJ whole genome shotgun (WGS) entry which is preliminary data.</text>
</comment>
<proteinExistence type="predicted"/>
<dbReference type="Proteomes" id="UP000324222">
    <property type="component" value="Unassembled WGS sequence"/>
</dbReference>
<evidence type="ECO:0000256" key="1">
    <source>
        <dbReference type="SAM" id="MobiDB-lite"/>
    </source>
</evidence>